<evidence type="ECO:0000256" key="13">
    <source>
        <dbReference type="ARBA" id="ARBA00023136"/>
    </source>
</evidence>
<dbReference type="PANTHER" id="PTHR34148:SF1">
    <property type="entry name" value="ADENOSYLCOBINAMIDE-GDP RIBAZOLETRANSFERASE"/>
    <property type="match status" value="1"/>
</dbReference>
<evidence type="ECO:0000256" key="1">
    <source>
        <dbReference type="ARBA" id="ARBA00001946"/>
    </source>
</evidence>
<comment type="catalytic activity">
    <reaction evidence="17">
        <text>alpha-ribazole + adenosylcob(III)inamide-GDP = adenosylcob(III)alamin + GMP + H(+)</text>
        <dbReference type="Rhea" id="RHEA:16049"/>
        <dbReference type="ChEBI" id="CHEBI:10329"/>
        <dbReference type="ChEBI" id="CHEBI:15378"/>
        <dbReference type="ChEBI" id="CHEBI:18408"/>
        <dbReference type="ChEBI" id="CHEBI:58115"/>
        <dbReference type="ChEBI" id="CHEBI:60487"/>
        <dbReference type="EC" id="2.7.8.26"/>
    </reaction>
</comment>
<accession>X0SBD4</accession>
<keyword evidence="13 19" id="KW-0472">Membrane</keyword>
<evidence type="ECO:0000256" key="17">
    <source>
        <dbReference type="ARBA" id="ARBA00048623"/>
    </source>
</evidence>
<evidence type="ECO:0000256" key="14">
    <source>
        <dbReference type="ARBA" id="ARBA00025228"/>
    </source>
</evidence>
<evidence type="ECO:0000256" key="3">
    <source>
        <dbReference type="ARBA" id="ARBA00004663"/>
    </source>
</evidence>
<evidence type="ECO:0000313" key="20">
    <source>
        <dbReference type="EMBL" id="GAF78334.1"/>
    </source>
</evidence>
<comment type="similarity">
    <text evidence="4">Belongs to the CobS family.</text>
</comment>
<evidence type="ECO:0000256" key="16">
    <source>
        <dbReference type="ARBA" id="ARBA00032853"/>
    </source>
</evidence>
<dbReference type="GO" id="GO:0009236">
    <property type="term" value="P:cobalamin biosynthetic process"/>
    <property type="evidence" value="ECO:0007669"/>
    <property type="project" value="UniProtKB-UniPathway"/>
</dbReference>
<dbReference type="GO" id="GO:0051073">
    <property type="term" value="F:adenosylcobinamide-GDP ribazoletransferase activity"/>
    <property type="evidence" value="ECO:0007669"/>
    <property type="project" value="UniProtKB-EC"/>
</dbReference>
<evidence type="ECO:0000256" key="5">
    <source>
        <dbReference type="ARBA" id="ARBA00013200"/>
    </source>
</evidence>
<comment type="caution">
    <text evidence="20">The sequence shown here is derived from an EMBL/GenBank/DDBJ whole genome shotgun (WGS) entry which is preliminary data.</text>
</comment>
<sequence length="153" mass="16686">DSRVGGFGVVGAFCLLLLVYVSLGGISETYKMIALILMPALSRWSMVYAIFAFSYAKPVGLGKTFKEQANWKKLTLATSLMLASTLGLLITKGLVLFFVGLALIFMVWVVAAAVGLFLQRKFAGLTGDSYGAINEVTQVFVLVYFCFVARLWC</sequence>
<keyword evidence="9" id="KW-0808">Transferase</keyword>
<protein>
    <recommendedName>
        <fullName evidence="6">Adenosylcobinamide-GDP ribazoletransferase</fullName>
        <ecNumber evidence="5">2.7.8.26</ecNumber>
    </recommendedName>
    <alternativeName>
        <fullName evidence="16">Cobalamin synthase</fullName>
    </alternativeName>
    <alternativeName>
        <fullName evidence="15">Cobalamin-5'-phosphate synthase</fullName>
    </alternativeName>
</protein>
<evidence type="ECO:0000256" key="10">
    <source>
        <dbReference type="ARBA" id="ARBA00022692"/>
    </source>
</evidence>
<feature type="transmembrane region" description="Helical" evidence="19">
    <location>
        <begin position="96"/>
        <end position="118"/>
    </location>
</feature>
<comment type="function">
    <text evidence="14">Joins adenosylcobinamide-GDP and alpha-ribazole to generate adenosylcobalamin (Ado-cobalamin). Also synthesizes adenosylcobalamin 5'-phosphate from adenosylcobinamide-GDP and alpha-ribazole 5'-phosphate.</text>
</comment>
<keyword evidence="8" id="KW-0169">Cobalamin biosynthesis</keyword>
<dbReference type="GO" id="GO:0005886">
    <property type="term" value="C:plasma membrane"/>
    <property type="evidence" value="ECO:0007669"/>
    <property type="project" value="UniProtKB-SubCell"/>
</dbReference>
<evidence type="ECO:0000256" key="12">
    <source>
        <dbReference type="ARBA" id="ARBA00022989"/>
    </source>
</evidence>
<organism evidence="20">
    <name type="scientific">marine sediment metagenome</name>
    <dbReference type="NCBI Taxonomy" id="412755"/>
    <lineage>
        <taxon>unclassified sequences</taxon>
        <taxon>metagenomes</taxon>
        <taxon>ecological metagenomes</taxon>
    </lineage>
</organism>
<dbReference type="GO" id="GO:0008818">
    <property type="term" value="F:cobalamin 5'-phosphate synthase activity"/>
    <property type="evidence" value="ECO:0007669"/>
    <property type="project" value="InterPro"/>
</dbReference>
<reference evidence="20" key="1">
    <citation type="journal article" date="2014" name="Front. Microbiol.">
        <title>High frequency of phylogenetically diverse reductive dehalogenase-homologous genes in deep subseafloor sedimentary metagenomes.</title>
        <authorList>
            <person name="Kawai M."/>
            <person name="Futagami T."/>
            <person name="Toyoda A."/>
            <person name="Takaki Y."/>
            <person name="Nishi S."/>
            <person name="Hori S."/>
            <person name="Arai W."/>
            <person name="Tsubouchi T."/>
            <person name="Morono Y."/>
            <person name="Uchiyama I."/>
            <person name="Ito T."/>
            <person name="Fujiyama A."/>
            <person name="Inagaki F."/>
            <person name="Takami H."/>
        </authorList>
    </citation>
    <scope>NUCLEOTIDE SEQUENCE</scope>
    <source>
        <strain evidence="20">Expedition CK06-06</strain>
    </source>
</reference>
<evidence type="ECO:0000256" key="18">
    <source>
        <dbReference type="ARBA" id="ARBA00049504"/>
    </source>
</evidence>
<dbReference type="EMBL" id="BARS01000504">
    <property type="protein sequence ID" value="GAF78334.1"/>
    <property type="molecule type" value="Genomic_DNA"/>
</dbReference>
<evidence type="ECO:0000256" key="9">
    <source>
        <dbReference type="ARBA" id="ARBA00022679"/>
    </source>
</evidence>
<evidence type="ECO:0000256" key="15">
    <source>
        <dbReference type="ARBA" id="ARBA00032605"/>
    </source>
</evidence>
<dbReference type="AlphaFoldDB" id="X0SBD4"/>
<evidence type="ECO:0000256" key="2">
    <source>
        <dbReference type="ARBA" id="ARBA00004651"/>
    </source>
</evidence>
<evidence type="ECO:0000256" key="7">
    <source>
        <dbReference type="ARBA" id="ARBA00022475"/>
    </source>
</evidence>
<keyword evidence="11" id="KW-0460">Magnesium</keyword>
<dbReference type="EC" id="2.7.8.26" evidence="5"/>
<dbReference type="InterPro" id="IPR003805">
    <property type="entry name" value="CobS"/>
</dbReference>
<gene>
    <name evidence="20" type="ORF">S01H1_01203</name>
</gene>
<name>X0SBD4_9ZZZZ</name>
<feature type="transmembrane region" description="Helical" evidence="19">
    <location>
        <begin position="130"/>
        <end position="152"/>
    </location>
</feature>
<feature type="transmembrane region" description="Helical" evidence="19">
    <location>
        <begin position="32"/>
        <end position="53"/>
    </location>
</feature>
<comment type="cofactor">
    <cofactor evidence="1">
        <name>Mg(2+)</name>
        <dbReference type="ChEBI" id="CHEBI:18420"/>
    </cofactor>
</comment>
<dbReference type="Pfam" id="PF02654">
    <property type="entry name" value="CobS"/>
    <property type="match status" value="1"/>
</dbReference>
<dbReference type="HAMAP" id="MF_00719">
    <property type="entry name" value="CobS"/>
    <property type="match status" value="1"/>
</dbReference>
<comment type="catalytic activity">
    <reaction evidence="18">
        <text>alpha-ribazole 5'-phosphate + adenosylcob(III)inamide-GDP = adenosylcob(III)alamin 5'-phosphate + GMP + H(+)</text>
        <dbReference type="Rhea" id="RHEA:23560"/>
        <dbReference type="ChEBI" id="CHEBI:15378"/>
        <dbReference type="ChEBI" id="CHEBI:57918"/>
        <dbReference type="ChEBI" id="CHEBI:58115"/>
        <dbReference type="ChEBI" id="CHEBI:60487"/>
        <dbReference type="ChEBI" id="CHEBI:60493"/>
        <dbReference type="EC" id="2.7.8.26"/>
    </reaction>
</comment>
<evidence type="ECO:0000256" key="11">
    <source>
        <dbReference type="ARBA" id="ARBA00022842"/>
    </source>
</evidence>
<keyword evidence="12 19" id="KW-1133">Transmembrane helix</keyword>
<evidence type="ECO:0000256" key="19">
    <source>
        <dbReference type="SAM" id="Phobius"/>
    </source>
</evidence>
<comment type="subcellular location">
    <subcellularLocation>
        <location evidence="2">Cell membrane</location>
        <topology evidence="2">Multi-pass membrane protein</topology>
    </subcellularLocation>
</comment>
<evidence type="ECO:0000256" key="4">
    <source>
        <dbReference type="ARBA" id="ARBA00010561"/>
    </source>
</evidence>
<feature type="non-terminal residue" evidence="20">
    <location>
        <position position="1"/>
    </location>
</feature>
<evidence type="ECO:0000256" key="8">
    <source>
        <dbReference type="ARBA" id="ARBA00022573"/>
    </source>
</evidence>
<keyword evidence="7" id="KW-1003">Cell membrane</keyword>
<keyword evidence="10 19" id="KW-0812">Transmembrane</keyword>
<dbReference type="PANTHER" id="PTHR34148">
    <property type="entry name" value="ADENOSYLCOBINAMIDE-GDP RIBAZOLETRANSFERASE"/>
    <property type="match status" value="1"/>
</dbReference>
<dbReference type="UniPathway" id="UPA00148">
    <property type="reaction ID" value="UER00238"/>
</dbReference>
<comment type="pathway">
    <text evidence="3">Cofactor biosynthesis; adenosylcobalamin biosynthesis; adenosylcobalamin from cob(II)yrinate a,c-diamide: step 7/7.</text>
</comment>
<proteinExistence type="inferred from homology"/>
<evidence type="ECO:0000256" key="6">
    <source>
        <dbReference type="ARBA" id="ARBA00015850"/>
    </source>
</evidence>
<feature type="transmembrane region" description="Helical" evidence="19">
    <location>
        <begin position="7"/>
        <end position="26"/>
    </location>
</feature>